<evidence type="ECO:0000313" key="2">
    <source>
        <dbReference type="Proteomes" id="UP000027138"/>
    </source>
</evidence>
<dbReference type="OrthoDB" id="661089at2759"/>
<name>A0A067K8B7_JATCU</name>
<dbReference type="AlphaFoldDB" id="A0A067K8B7"/>
<evidence type="ECO:0008006" key="3">
    <source>
        <dbReference type="Google" id="ProtNLM"/>
    </source>
</evidence>
<gene>
    <name evidence="1" type="ORF">JCGZ_13267</name>
</gene>
<protein>
    <recommendedName>
        <fullName evidence="3">F-box associated domain-containing protein</fullName>
    </recommendedName>
</protein>
<reference evidence="1 2" key="1">
    <citation type="journal article" date="2014" name="PLoS ONE">
        <title>Global Analysis of Gene Expression Profiles in Physic Nut (Jatropha curcas L.) Seedlings Exposed to Salt Stress.</title>
        <authorList>
            <person name="Zhang L."/>
            <person name="Zhang C."/>
            <person name="Wu P."/>
            <person name="Chen Y."/>
            <person name="Li M."/>
            <person name="Jiang H."/>
            <person name="Wu G."/>
        </authorList>
    </citation>
    <scope>NUCLEOTIDE SEQUENCE [LARGE SCALE GENOMIC DNA]</scope>
    <source>
        <strain evidence="2">cv. GZQX0401</strain>
        <tissue evidence="1">Young leaves</tissue>
    </source>
</reference>
<sequence length="237" mass="26766">MKLVSGSDNFRFLFTELVDNEPVLFVYASETNTWLSVKARGDSGSFPRGNQRESDYIFLNVVNGPYESLVVAVSLKSGAQPIVVRPRFYREREEEQQQLTVGFSWGNVIDRLYVYGDGHMLIIKSNGVGDADTGARMLNGIELWGLGLNGRQWEYNSEVPCKLMEQIKKPYRVIMGCLERREGVIRAVLLSNFEGLWDIIWVCYDTGRCSWNWIPVPGCKMKGLNMAGIAFSSGLTL</sequence>
<proteinExistence type="predicted"/>
<dbReference type="EMBL" id="KK914582">
    <property type="protein sequence ID" value="KDP32342.1"/>
    <property type="molecule type" value="Genomic_DNA"/>
</dbReference>
<dbReference type="Proteomes" id="UP000027138">
    <property type="component" value="Unassembled WGS sequence"/>
</dbReference>
<evidence type="ECO:0000313" key="1">
    <source>
        <dbReference type="EMBL" id="KDP32342.1"/>
    </source>
</evidence>
<organism evidence="1 2">
    <name type="scientific">Jatropha curcas</name>
    <name type="common">Barbados nut</name>
    <dbReference type="NCBI Taxonomy" id="180498"/>
    <lineage>
        <taxon>Eukaryota</taxon>
        <taxon>Viridiplantae</taxon>
        <taxon>Streptophyta</taxon>
        <taxon>Embryophyta</taxon>
        <taxon>Tracheophyta</taxon>
        <taxon>Spermatophyta</taxon>
        <taxon>Magnoliopsida</taxon>
        <taxon>eudicotyledons</taxon>
        <taxon>Gunneridae</taxon>
        <taxon>Pentapetalae</taxon>
        <taxon>rosids</taxon>
        <taxon>fabids</taxon>
        <taxon>Malpighiales</taxon>
        <taxon>Euphorbiaceae</taxon>
        <taxon>Crotonoideae</taxon>
        <taxon>Jatropheae</taxon>
        <taxon>Jatropha</taxon>
    </lineage>
</organism>
<keyword evidence="2" id="KW-1185">Reference proteome</keyword>
<accession>A0A067K8B7</accession>